<organism evidence="5 6">
    <name type="scientific">Dictyostelium firmibasis</name>
    <dbReference type="NCBI Taxonomy" id="79012"/>
    <lineage>
        <taxon>Eukaryota</taxon>
        <taxon>Amoebozoa</taxon>
        <taxon>Evosea</taxon>
        <taxon>Eumycetozoa</taxon>
        <taxon>Dictyostelia</taxon>
        <taxon>Dictyosteliales</taxon>
        <taxon>Dictyosteliaceae</taxon>
        <taxon>Dictyostelium</taxon>
    </lineage>
</organism>
<dbReference type="Pfam" id="PF10358">
    <property type="entry name" value="NT-C2"/>
    <property type="match status" value="1"/>
</dbReference>
<dbReference type="GO" id="GO:0051020">
    <property type="term" value="F:GTPase binding"/>
    <property type="evidence" value="ECO:0007669"/>
    <property type="project" value="TreeGrafter"/>
</dbReference>
<dbReference type="SMART" id="SM01132">
    <property type="entry name" value="DIL"/>
    <property type="match status" value="1"/>
</dbReference>
<feature type="domain" description="Dilute" evidence="3">
    <location>
        <begin position="1201"/>
        <end position="1482"/>
    </location>
</feature>
<evidence type="ECO:0000313" key="6">
    <source>
        <dbReference type="Proteomes" id="UP001344447"/>
    </source>
</evidence>
<dbReference type="Gene3D" id="1.10.287.1490">
    <property type="match status" value="1"/>
</dbReference>
<reference evidence="5 6" key="1">
    <citation type="submission" date="2023-11" db="EMBL/GenBank/DDBJ databases">
        <title>Dfirmibasis_genome.</title>
        <authorList>
            <person name="Edelbroek B."/>
            <person name="Kjellin J."/>
            <person name="Jerlstrom-Hultqvist J."/>
            <person name="Soderbom F."/>
        </authorList>
    </citation>
    <scope>NUCLEOTIDE SEQUENCE [LARGE SCALE GENOMIC DNA]</scope>
    <source>
        <strain evidence="5 6">TNS-C-14</strain>
    </source>
</reference>
<comment type="caution">
    <text evidence="5">The sequence shown here is derived from an EMBL/GenBank/DDBJ whole genome shotgun (WGS) entry which is preliminary data.</text>
</comment>
<dbReference type="PANTHER" id="PTHR16027">
    <property type="entry name" value="DILUTE DOMAIN-CONTAINING PROTEIN YPR089W"/>
    <property type="match status" value="1"/>
</dbReference>
<feature type="region of interest" description="Disordered" evidence="2">
    <location>
        <begin position="981"/>
        <end position="1002"/>
    </location>
</feature>
<protein>
    <recommendedName>
        <fullName evidence="7">C2 NT-type domain-containing protein</fullName>
    </recommendedName>
</protein>
<evidence type="ECO:0008006" key="7">
    <source>
        <dbReference type="Google" id="ProtNLM"/>
    </source>
</evidence>
<feature type="region of interest" description="Disordered" evidence="2">
    <location>
        <begin position="187"/>
        <end position="282"/>
    </location>
</feature>
<evidence type="ECO:0000259" key="3">
    <source>
        <dbReference type="PROSITE" id="PS51126"/>
    </source>
</evidence>
<evidence type="ECO:0000259" key="4">
    <source>
        <dbReference type="PROSITE" id="PS51840"/>
    </source>
</evidence>
<dbReference type="PANTHER" id="PTHR16027:SF8">
    <property type="entry name" value="C2 NT-TYPE DOMAIN-CONTAINING PROTEIN-RELATED"/>
    <property type="match status" value="1"/>
</dbReference>
<feature type="coiled-coil region" evidence="1">
    <location>
        <begin position="351"/>
        <end position="913"/>
    </location>
</feature>
<dbReference type="PROSITE" id="PS51840">
    <property type="entry name" value="C2_NT"/>
    <property type="match status" value="1"/>
</dbReference>
<sequence length="1505" mass="171939">MDKFKDKLKVQSPSSTKEDIKISYVVKIVKVTGLPKANYSPLLISWKRGSKKENTGEVKTIPRDGEGVVDHTINLNATITKTPKGFMEKAILFTIKEEKLGKKPVVLGSVNVNLAQYAESKTEKTHPFPIQDKSKVVCNLYLSIQSSWLKVNGKSMVKAEGNQKEILQELGKQKISHEGTDYFLQTEQDMSEPDQTDFGHDSDNDDEEHVEFDEDSHDKSNVSTLSRKSSSGSIEKGESSSGLNGHNRTNSSNSVGSTTTTTTTSNTSNYVPPPLIKEESEEKDLNAMTADLKIKKYKKQLKTLKSELEKSKSQFASLSKDRDEKVVEIKRMIDDMENIKDRSKTVGNGVISDYTNQIEQLNNKLTTSNKDIENLKIQLQRERNQSSQDSNQVTVLQNQLLTINSQLDTIRNENTTLNNQIRQLETQLRESSSNKPEELQNALATVQNLHLELNQLRGQLATTTEENRSQFIQLEQERLKSNSTESNVNRVEQEKVNLQQRLEHYERTIHLQLEDFEKEKLKISAEVGDLKSKLSNYEQIENELNQLKSKQPEQPEQQDNKELLEARDEIVQLKDKLTAKDSLFKSIEDELVEVKDKLTIKETALIELGDQLEQLKKQQLESKDDSKELIEARDEIVQLKDKLTVKEESIKDIENQLALKDQSFKDTENKLEDRAIEISELREKLAEKESTLTDTQDQLEQLKQSIENQSSTTPIVMDQQELIEARDEIVQLKDKLTTFEHQSQSQDNELIELKDRLTAKELLFKETEDQLYEKSNEISTLQEKISTLEEKNKDNDRNDHSTSQTINELQLKLKELELNTLDQNQTYEERIEKLESQLKEKQLEVQSLQLEVHNNISEGNSNERLNKLEEEHKELKEKLEKAKNKKRTLKVLVSNYKTNIEQLEQKQSTLESSAIANQDGLSDEIDQMKSKLIHQINENEIITDENNQLKSQVISYQDDSTSKQNIIREYQEMISKLEQEKEDLEKQQKQQKGNDDDSDDDRSAEIDEFKEKIQYQKEKIKALKEDLEAKSDEWIDIKIKMEEIISGKQDEIEKLQQLQQESLRSLAVPVSMAYDNQSNQHLEEEINQLKSQIKQLQQENLALSSEKQFKVQHLQQELEQLKQINSASASPRSSIGGGSGFDQNLDELRKEMEENKNIESSIYWSELDFDRNNVPFCGTSVWAIIDGIGGLGKSQNIRLLNKIVISLEKSFLRSGNDCKFIAYWFSTCCYLLSKCHQAGYTQESANPMKTGIEINVNSFVTPAPEIGGSFIRDLQALNLSIYSKLLSVTEIKLEKVLIPSIYLPDSIILEAQKSPIKSSSSTSPLGRTSGSLPTSGNSINNLLYILDGIITFLKEGRIFDSVSNQFLNQIFYFMNAQVTNHLLNNPKVCTTTQGLEVKMGVSRLKEWCSATPYKSASQQLDSSLEASNLLVIDKNVFVDIEAIKSIFQKLNLHQIKQLLQSFTPDSLSPDTLPTVLRKAIDSNWRQSIDIDSLPLLIDQSKKFKV</sequence>
<dbReference type="PROSITE" id="PS51126">
    <property type="entry name" value="DILUTE"/>
    <property type="match status" value="1"/>
</dbReference>
<keyword evidence="1" id="KW-0175">Coiled coil</keyword>
<dbReference type="InterPro" id="IPR019448">
    <property type="entry name" value="NT-C2"/>
</dbReference>
<dbReference type="EMBL" id="JAVFKY010000006">
    <property type="protein sequence ID" value="KAK5574511.1"/>
    <property type="molecule type" value="Genomic_DNA"/>
</dbReference>
<feature type="coiled-coil region" evidence="1">
    <location>
        <begin position="287"/>
        <end position="321"/>
    </location>
</feature>
<evidence type="ECO:0000256" key="1">
    <source>
        <dbReference type="SAM" id="Coils"/>
    </source>
</evidence>
<dbReference type="Proteomes" id="UP001344447">
    <property type="component" value="Unassembled WGS sequence"/>
</dbReference>
<gene>
    <name evidence="5" type="ORF">RB653_009764</name>
</gene>
<dbReference type="Pfam" id="PF01843">
    <property type="entry name" value="DIL"/>
    <property type="match status" value="1"/>
</dbReference>
<dbReference type="InterPro" id="IPR002710">
    <property type="entry name" value="Dilute_dom"/>
</dbReference>
<keyword evidence="6" id="KW-1185">Reference proteome</keyword>
<dbReference type="InterPro" id="IPR052072">
    <property type="entry name" value="Vascular_dev_regulator"/>
</dbReference>
<evidence type="ECO:0000256" key="2">
    <source>
        <dbReference type="SAM" id="MobiDB-lite"/>
    </source>
</evidence>
<accession>A0AAN7TQZ4</accession>
<feature type="compositionally biased region" description="Low complexity" evidence="2">
    <location>
        <begin position="249"/>
        <end position="269"/>
    </location>
</feature>
<evidence type="ECO:0000313" key="5">
    <source>
        <dbReference type="EMBL" id="KAK5574511.1"/>
    </source>
</evidence>
<proteinExistence type="predicted"/>
<name>A0AAN7TQZ4_9MYCE</name>
<feature type="domain" description="C2 NT-type" evidence="4">
    <location>
        <begin position="12"/>
        <end position="148"/>
    </location>
</feature>
<feature type="compositionally biased region" description="Acidic residues" evidence="2">
    <location>
        <begin position="203"/>
        <end position="215"/>
    </location>
</feature>
<feature type="compositionally biased region" description="Low complexity" evidence="2">
    <location>
        <begin position="226"/>
        <end position="242"/>
    </location>
</feature>